<evidence type="ECO:0000313" key="6">
    <source>
        <dbReference type="EMBL" id="CAI9091960.1"/>
    </source>
</evidence>
<evidence type="ECO:0000313" key="7">
    <source>
        <dbReference type="Proteomes" id="UP001161247"/>
    </source>
</evidence>
<dbReference type="InterPro" id="IPR001404">
    <property type="entry name" value="Hsp90_fam"/>
</dbReference>
<organism evidence="6 7">
    <name type="scientific">Oldenlandia corymbosa var. corymbosa</name>
    <dbReference type="NCBI Taxonomy" id="529605"/>
    <lineage>
        <taxon>Eukaryota</taxon>
        <taxon>Viridiplantae</taxon>
        <taxon>Streptophyta</taxon>
        <taxon>Embryophyta</taxon>
        <taxon>Tracheophyta</taxon>
        <taxon>Spermatophyta</taxon>
        <taxon>Magnoliopsida</taxon>
        <taxon>eudicotyledons</taxon>
        <taxon>Gunneridae</taxon>
        <taxon>Pentapetalae</taxon>
        <taxon>asterids</taxon>
        <taxon>lamiids</taxon>
        <taxon>Gentianales</taxon>
        <taxon>Rubiaceae</taxon>
        <taxon>Rubioideae</taxon>
        <taxon>Spermacoceae</taxon>
        <taxon>Hedyotis-Oldenlandia complex</taxon>
        <taxon>Oldenlandia</taxon>
    </lineage>
</organism>
<dbReference type="GO" id="GO:0016887">
    <property type="term" value="F:ATP hydrolysis activity"/>
    <property type="evidence" value="ECO:0007669"/>
    <property type="project" value="InterPro"/>
</dbReference>
<protein>
    <submittedName>
        <fullName evidence="6">OLC1v1027084C1</fullName>
    </submittedName>
</protein>
<dbReference type="AlphaFoldDB" id="A0AAV1C8M0"/>
<dbReference type="GO" id="GO:0051082">
    <property type="term" value="F:unfolded protein binding"/>
    <property type="evidence" value="ECO:0007669"/>
    <property type="project" value="InterPro"/>
</dbReference>
<dbReference type="PANTHER" id="PTHR11528">
    <property type="entry name" value="HEAT SHOCK PROTEIN 90 FAMILY MEMBER"/>
    <property type="match status" value="1"/>
</dbReference>
<gene>
    <name evidence="6" type="ORF">OLC1_LOCUS3753</name>
</gene>
<keyword evidence="2" id="KW-0547">Nucleotide-binding</keyword>
<accession>A0AAV1C8M0</accession>
<dbReference type="GO" id="GO:0005524">
    <property type="term" value="F:ATP binding"/>
    <property type="evidence" value="ECO:0007669"/>
    <property type="project" value="UniProtKB-KW"/>
</dbReference>
<evidence type="ECO:0000256" key="5">
    <source>
        <dbReference type="SAM" id="MobiDB-lite"/>
    </source>
</evidence>
<keyword evidence="7" id="KW-1185">Reference proteome</keyword>
<proteinExistence type="inferred from homology"/>
<name>A0AAV1C8M0_OLDCO</name>
<dbReference type="PRINTS" id="PR00775">
    <property type="entry name" value="HEATSHOCK90"/>
</dbReference>
<dbReference type="GO" id="GO:0140662">
    <property type="term" value="F:ATP-dependent protein folding chaperone"/>
    <property type="evidence" value="ECO:0007669"/>
    <property type="project" value="InterPro"/>
</dbReference>
<evidence type="ECO:0000256" key="4">
    <source>
        <dbReference type="ARBA" id="ARBA00023186"/>
    </source>
</evidence>
<dbReference type="EMBL" id="OX459118">
    <property type="protein sequence ID" value="CAI9091960.1"/>
    <property type="molecule type" value="Genomic_DNA"/>
</dbReference>
<dbReference type="Gene3D" id="3.30.565.10">
    <property type="entry name" value="Histidine kinase-like ATPase, C-terminal domain"/>
    <property type="match status" value="1"/>
</dbReference>
<dbReference type="InterPro" id="IPR020575">
    <property type="entry name" value="Hsp90_N"/>
</dbReference>
<evidence type="ECO:0000256" key="1">
    <source>
        <dbReference type="ARBA" id="ARBA00008239"/>
    </source>
</evidence>
<keyword evidence="3" id="KW-0067">ATP-binding</keyword>
<dbReference type="SUPFAM" id="SSF55874">
    <property type="entry name" value="ATPase domain of HSP90 chaperone/DNA topoisomerase II/histidine kinase"/>
    <property type="match status" value="1"/>
</dbReference>
<evidence type="ECO:0000256" key="3">
    <source>
        <dbReference type="ARBA" id="ARBA00022840"/>
    </source>
</evidence>
<sequence>MGSNRLALIDLLEKFCHGGRDQGGFLSAFLVAKKVTITSKHNDEVEYLWESQGGDSFTVSSKVHRGTEVTLFLKDGVADELDLLKSFMIKYMVNECCKDCPFPVYLLTKKTENRNGNSDVQEEDDEHLEELKHRRLLKGKAKAVRLYVKSLDPCLDLDGVCLAKYVANVDSNYSVGHCIHLLHSEGLVENKAPGSDDVQSEEKDCDQVFLFSVVGQQRLYGTVLYDLQSGVQPRESALQLRKVTYPPQLPQSFVDNPPYVQAPPQLPQPFVDNPPFVQAPPQLPQPFVDNPPYVQAPPQLPQPFVDNPSPPQLPQPFVDNPPYVQAPPQFPQPSDDNPGNLLPAPNIEEEDGDPNWGFKGFWTGKDEDDLDGKTDWDPDESSSNSW</sequence>
<reference evidence="6" key="1">
    <citation type="submission" date="2023-03" db="EMBL/GenBank/DDBJ databases">
        <authorList>
            <person name="Julca I."/>
        </authorList>
    </citation>
    <scope>NUCLEOTIDE SEQUENCE</scope>
</reference>
<comment type="similarity">
    <text evidence="1">Belongs to the heat shock protein 90 family.</text>
</comment>
<dbReference type="Proteomes" id="UP001161247">
    <property type="component" value="Chromosome 1"/>
</dbReference>
<evidence type="ECO:0000256" key="2">
    <source>
        <dbReference type="ARBA" id="ARBA00022741"/>
    </source>
</evidence>
<dbReference type="InterPro" id="IPR036890">
    <property type="entry name" value="HATPase_C_sf"/>
</dbReference>
<keyword evidence="4" id="KW-0143">Chaperone</keyword>
<feature type="region of interest" description="Disordered" evidence="5">
    <location>
        <begin position="287"/>
        <end position="386"/>
    </location>
</feature>